<dbReference type="PROSITE" id="PS00098">
    <property type="entry name" value="THIOLASE_1"/>
    <property type="match status" value="1"/>
</dbReference>
<dbReference type="NCBIfam" id="NF006551">
    <property type="entry name" value="PRK09050.1"/>
    <property type="match status" value="1"/>
</dbReference>
<proteinExistence type="inferred from homology"/>
<dbReference type="InterPro" id="IPR020616">
    <property type="entry name" value="Thiolase_N"/>
</dbReference>
<dbReference type="Pfam" id="PF02803">
    <property type="entry name" value="Thiolase_C"/>
    <property type="match status" value="1"/>
</dbReference>
<evidence type="ECO:0000313" key="8">
    <source>
        <dbReference type="Proteomes" id="UP000660070"/>
    </source>
</evidence>
<dbReference type="Pfam" id="PF00108">
    <property type="entry name" value="Thiolase_N"/>
    <property type="match status" value="1"/>
</dbReference>
<evidence type="ECO:0000259" key="6">
    <source>
        <dbReference type="Pfam" id="PF02803"/>
    </source>
</evidence>
<comment type="similarity">
    <text evidence="1 4">Belongs to the thiolase-like superfamily. Thiolase family.</text>
</comment>
<dbReference type="CDD" id="cd00751">
    <property type="entry name" value="thiolase"/>
    <property type="match status" value="1"/>
</dbReference>
<evidence type="ECO:0000256" key="4">
    <source>
        <dbReference type="RuleBase" id="RU003557"/>
    </source>
</evidence>
<dbReference type="PROSITE" id="PS00099">
    <property type="entry name" value="THIOLASE_3"/>
    <property type="match status" value="1"/>
</dbReference>
<dbReference type="EMBL" id="JADPVI010000001">
    <property type="protein sequence ID" value="MBF8456639.1"/>
    <property type="molecule type" value="Genomic_DNA"/>
</dbReference>
<dbReference type="Proteomes" id="UP000660070">
    <property type="component" value="Unassembled WGS sequence"/>
</dbReference>
<dbReference type="SUPFAM" id="SSF53901">
    <property type="entry name" value="Thiolase-like"/>
    <property type="match status" value="2"/>
</dbReference>
<dbReference type="InterPro" id="IPR020617">
    <property type="entry name" value="Thiolase_C"/>
</dbReference>
<dbReference type="PROSITE" id="PS00737">
    <property type="entry name" value="THIOLASE_2"/>
    <property type="match status" value="1"/>
</dbReference>
<evidence type="ECO:0000313" key="7">
    <source>
        <dbReference type="EMBL" id="MBF8456639.1"/>
    </source>
</evidence>
<evidence type="ECO:0000256" key="1">
    <source>
        <dbReference type="ARBA" id="ARBA00010982"/>
    </source>
</evidence>
<protein>
    <submittedName>
        <fullName evidence="7">Acetyl-CoA C-acyltransferase</fullName>
        <ecNumber evidence="7">2.3.1.16</ecNumber>
    </submittedName>
</protein>
<dbReference type="InterPro" id="IPR020613">
    <property type="entry name" value="Thiolase_CS"/>
</dbReference>
<keyword evidence="8" id="KW-1185">Reference proteome</keyword>
<dbReference type="InterPro" id="IPR020610">
    <property type="entry name" value="Thiolase_AS"/>
</dbReference>
<accession>A0ABS0FA91</accession>
<dbReference type="EC" id="2.3.1.16" evidence="7"/>
<evidence type="ECO:0000256" key="2">
    <source>
        <dbReference type="ARBA" id="ARBA00022679"/>
    </source>
</evidence>
<feature type="domain" description="Thiolase C-terminal" evidence="6">
    <location>
        <begin position="277"/>
        <end position="400"/>
    </location>
</feature>
<evidence type="ECO:0000256" key="3">
    <source>
        <dbReference type="ARBA" id="ARBA00023315"/>
    </source>
</evidence>
<dbReference type="PIRSF" id="PIRSF000429">
    <property type="entry name" value="Ac-CoA_Ac_transf"/>
    <property type="match status" value="1"/>
</dbReference>
<dbReference type="PANTHER" id="PTHR18919">
    <property type="entry name" value="ACETYL-COA C-ACYLTRANSFERASE"/>
    <property type="match status" value="1"/>
</dbReference>
<dbReference type="InterPro" id="IPR002155">
    <property type="entry name" value="Thiolase"/>
</dbReference>
<evidence type="ECO:0000259" key="5">
    <source>
        <dbReference type="Pfam" id="PF00108"/>
    </source>
</evidence>
<gene>
    <name evidence="7" type="ORF">IV494_05530</name>
</gene>
<organism evidence="7 8">
    <name type="scientific">Kaistella gelatinilytica</name>
    <dbReference type="NCBI Taxonomy" id="2787636"/>
    <lineage>
        <taxon>Bacteria</taxon>
        <taxon>Pseudomonadati</taxon>
        <taxon>Bacteroidota</taxon>
        <taxon>Flavobacteriia</taxon>
        <taxon>Flavobacteriales</taxon>
        <taxon>Weeksellaceae</taxon>
        <taxon>Chryseobacterium group</taxon>
        <taxon>Kaistella</taxon>
    </lineage>
</organism>
<dbReference type="GO" id="GO:0003988">
    <property type="term" value="F:acetyl-CoA C-acyltransferase activity"/>
    <property type="evidence" value="ECO:0007669"/>
    <property type="project" value="UniProtKB-EC"/>
</dbReference>
<keyword evidence="2 4" id="KW-0808">Transferase</keyword>
<comment type="caution">
    <text evidence="7">The sequence shown here is derived from an EMBL/GenBank/DDBJ whole genome shotgun (WGS) entry which is preliminary data.</text>
</comment>
<reference evidence="7 8" key="1">
    <citation type="submission" date="2020-11" db="EMBL/GenBank/DDBJ databases">
        <title>Kaistella gelatinilytica sp. nov., a flavobacterium isolated from Antarctic Soil.</title>
        <authorList>
            <person name="Li J."/>
        </authorList>
    </citation>
    <scope>NUCLEOTIDE SEQUENCE [LARGE SCALE GENOMIC DNA]</scope>
    <source>
        <strain evidence="7 8">G5-32</strain>
    </source>
</reference>
<dbReference type="InterPro" id="IPR016039">
    <property type="entry name" value="Thiolase-like"/>
</dbReference>
<dbReference type="NCBIfam" id="TIGR01930">
    <property type="entry name" value="AcCoA-C-Actrans"/>
    <property type="match status" value="1"/>
</dbReference>
<dbReference type="PANTHER" id="PTHR18919:SF107">
    <property type="entry name" value="ACETYL-COA ACETYLTRANSFERASE, CYTOSOLIC"/>
    <property type="match status" value="1"/>
</dbReference>
<name>A0ABS0FA91_9FLAO</name>
<feature type="domain" description="Thiolase N-terminal" evidence="5">
    <location>
        <begin position="5"/>
        <end position="269"/>
    </location>
</feature>
<dbReference type="RefSeq" id="WP_196079143.1">
    <property type="nucleotide sequence ID" value="NZ_JADPVI010000001.1"/>
</dbReference>
<sequence length="404" mass="42942">MKNAYIIDGTRSAIGNFKGSLAPVRTDDLMASVLKSLIEKNPDLPLDKIDDVIIGCANQAGEDNRNVARMALLLAGIPINVPGETVNRLCASGMSSIVQAMRAIRSGEGDLFISGGVEGMSRAPYVLSKSESAFGTDSKMFDSSFGWRFVNPAMEKMYGIDAMGKTAENLAELYKISREQQDEFALNSQIKATKAQESGRLAEEISDIKIPQRKGDAIVINKDEFIKPTSTLEILGKLRPAFMKENGTVTAGNASGLNDGAAAVIIASDDAVKNYNLKPLAKIVSSAVVGVEPRIMGIGPVEATKLALKRANLTLDQIDIIELNEAFAAQSIACLKELGIANNDARVNVNGGAISLGHPLGMSGTRITYSAALELQKTGKKYALATMCIGVGQGYAIILENVNI</sequence>
<dbReference type="Gene3D" id="3.40.47.10">
    <property type="match status" value="1"/>
</dbReference>
<keyword evidence="3 4" id="KW-0012">Acyltransferase</keyword>
<dbReference type="InterPro" id="IPR020615">
    <property type="entry name" value="Thiolase_acyl_enz_int_AS"/>
</dbReference>